<dbReference type="EMBL" id="MDEG01000023">
    <property type="protein sequence ID" value="PPU95749.1"/>
    <property type="molecule type" value="Genomic_DNA"/>
</dbReference>
<dbReference type="Pfam" id="PF13683">
    <property type="entry name" value="rve_3"/>
    <property type="match status" value="1"/>
</dbReference>
<dbReference type="Proteomes" id="UP000238261">
    <property type="component" value="Unassembled WGS sequence"/>
</dbReference>
<dbReference type="GO" id="GO:0015074">
    <property type="term" value="P:DNA integration"/>
    <property type="evidence" value="ECO:0007669"/>
    <property type="project" value="InterPro"/>
</dbReference>
<feature type="domain" description="Integrase catalytic" evidence="2">
    <location>
        <begin position="28"/>
        <end position="57"/>
    </location>
</feature>
<dbReference type="InterPro" id="IPR001584">
    <property type="entry name" value="Integrase_cat-core"/>
</dbReference>
<evidence type="ECO:0000259" key="2">
    <source>
        <dbReference type="Pfam" id="PF13683"/>
    </source>
</evidence>
<evidence type="ECO:0000313" key="3">
    <source>
        <dbReference type="EMBL" id="PPU95749.1"/>
    </source>
</evidence>
<accession>A0A2S7ERK0</accession>
<feature type="compositionally biased region" description="Basic and acidic residues" evidence="1">
    <location>
        <begin position="48"/>
        <end position="58"/>
    </location>
</feature>
<sequence length="70" mass="7630">MRRSAGPSRRSCARCSEEVAGRAAHARGAQLRRVQPGKPNQNAYAESFDGRRRDEGSDRNAAGSPRSSCR</sequence>
<name>A0A2S7ERK0_9XANT</name>
<evidence type="ECO:0000256" key="1">
    <source>
        <dbReference type="SAM" id="MobiDB-lite"/>
    </source>
</evidence>
<protein>
    <recommendedName>
        <fullName evidence="2">Integrase catalytic domain-containing protein</fullName>
    </recommendedName>
</protein>
<feature type="region of interest" description="Disordered" evidence="1">
    <location>
        <begin position="25"/>
        <end position="70"/>
    </location>
</feature>
<evidence type="ECO:0000313" key="4">
    <source>
        <dbReference type="Proteomes" id="UP000238261"/>
    </source>
</evidence>
<dbReference type="AlphaFoldDB" id="A0A2S7ERK0"/>
<organism evidence="3 4">
    <name type="scientific">Xanthomonas hyacinthi</name>
    <dbReference type="NCBI Taxonomy" id="56455"/>
    <lineage>
        <taxon>Bacteria</taxon>
        <taxon>Pseudomonadati</taxon>
        <taxon>Pseudomonadota</taxon>
        <taxon>Gammaproteobacteria</taxon>
        <taxon>Lysobacterales</taxon>
        <taxon>Lysobacteraceae</taxon>
        <taxon>Xanthomonas</taxon>
    </lineage>
</organism>
<proteinExistence type="predicted"/>
<gene>
    <name evidence="3" type="ORF">XhyaCFBP1156_17760</name>
</gene>
<reference evidence="4" key="1">
    <citation type="submission" date="2016-08" db="EMBL/GenBank/DDBJ databases">
        <authorList>
            <person name="Merda D."/>
            <person name="Briand M."/>
            <person name="Taghouti G."/>
            <person name="Carrere S."/>
            <person name="Gouzy J."/>
            <person name="Portier P."/>
            <person name="Jacques M.-A."/>
            <person name="Fischer-Le Saux M."/>
        </authorList>
    </citation>
    <scope>NUCLEOTIDE SEQUENCE [LARGE SCALE GENOMIC DNA]</scope>
    <source>
        <strain evidence="4">CFBP1156</strain>
    </source>
</reference>
<comment type="caution">
    <text evidence="3">The sequence shown here is derived from an EMBL/GenBank/DDBJ whole genome shotgun (WGS) entry which is preliminary data.</text>
</comment>
<keyword evidence="4" id="KW-1185">Reference proteome</keyword>